<dbReference type="InterPro" id="IPR013103">
    <property type="entry name" value="RVT_2"/>
</dbReference>
<protein>
    <submittedName>
        <fullName evidence="2">Uncharacterized mitochondrial protein AtMg00810-like</fullName>
    </submittedName>
</protein>
<gene>
    <name evidence="2" type="primary">LOC107807227</name>
</gene>
<evidence type="ECO:0000313" key="2">
    <source>
        <dbReference type="RefSeq" id="XP_016487056.1"/>
    </source>
</evidence>
<feature type="domain" description="Reverse transcriptase Ty1/copia-type" evidence="1">
    <location>
        <begin position="1"/>
        <end position="64"/>
    </location>
</feature>
<dbReference type="KEGG" id="nta:107807227"/>
<dbReference type="STRING" id="4097.A0A1S4BE16"/>
<dbReference type="SUPFAM" id="SSF56672">
    <property type="entry name" value="DNA/RNA polymerases"/>
    <property type="match status" value="1"/>
</dbReference>
<dbReference type="OrthoDB" id="1297869at2759"/>
<reference evidence="2" key="1">
    <citation type="submission" date="2025-08" db="UniProtKB">
        <authorList>
            <consortium name="RefSeq"/>
        </authorList>
    </citation>
    <scope>IDENTIFICATION</scope>
</reference>
<dbReference type="PaxDb" id="4097-A0A1S4BE16"/>
<organism evidence="2">
    <name type="scientific">Nicotiana tabacum</name>
    <name type="common">Common tobacco</name>
    <dbReference type="NCBI Taxonomy" id="4097"/>
    <lineage>
        <taxon>Eukaryota</taxon>
        <taxon>Viridiplantae</taxon>
        <taxon>Streptophyta</taxon>
        <taxon>Embryophyta</taxon>
        <taxon>Tracheophyta</taxon>
        <taxon>Spermatophyta</taxon>
        <taxon>Magnoliopsida</taxon>
        <taxon>eudicotyledons</taxon>
        <taxon>Gunneridae</taxon>
        <taxon>Pentapetalae</taxon>
        <taxon>asterids</taxon>
        <taxon>lamiids</taxon>
        <taxon>Solanales</taxon>
        <taxon>Solanaceae</taxon>
        <taxon>Nicotianoideae</taxon>
        <taxon>Nicotianeae</taxon>
        <taxon>Nicotiana</taxon>
    </lineage>
</organism>
<dbReference type="PANTHER" id="PTHR11439">
    <property type="entry name" value="GAG-POL-RELATED RETROTRANSPOSON"/>
    <property type="match status" value="1"/>
</dbReference>
<accession>A0A1S4BE16</accession>
<dbReference type="AlphaFoldDB" id="A0A1S4BE16"/>
<dbReference type="RefSeq" id="XP_016487056.1">
    <property type="nucleotide sequence ID" value="XM_016631570.1"/>
</dbReference>
<dbReference type="InterPro" id="IPR043502">
    <property type="entry name" value="DNA/RNA_pol_sf"/>
</dbReference>
<sequence length="163" mass="18275">MIQEAKITLHKAFKIKDLGNLKYFLGIEVCRSAKGILLCQRKYALEVTAELGLSGAKPTITTMEQNKQLTIVEYDEHCHLDNDPTLADVRSYQKLIGKLLYLTLTRPNIAYSVQTLSQFMQAPKQSHLEAAYRVVRYVKNEPGLGILMSAIGDMTLSAHCDSD</sequence>
<proteinExistence type="predicted"/>
<dbReference type="Pfam" id="PF07727">
    <property type="entry name" value="RVT_2"/>
    <property type="match status" value="1"/>
</dbReference>
<dbReference type="PANTHER" id="PTHR11439:SF473">
    <property type="entry name" value="REVERSE TRANSCRIPTASE TY1_COPIA-TYPE DOMAIN-CONTAINING PROTEIN"/>
    <property type="match status" value="1"/>
</dbReference>
<name>A0A1S4BE16_TOBAC</name>
<evidence type="ECO:0000259" key="1">
    <source>
        <dbReference type="Pfam" id="PF07727"/>
    </source>
</evidence>